<dbReference type="Pfam" id="PF04280">
    <property type="entry name" value="Tim44"/>
    <property type="match status" value="1"/>
</dbReference>
<dbReference type="PANTHER" id="PTHR28554:SF1">
    <property type="entry name" value="LARGE RIBOSOMAL SUBUNIT PROTEIN ML45"/>
    <property type="match status" value="1"/>
</dbReference>
<evidence type="ECO:0000256" key="3">
    <source>
        <dbReference type="ARBA" id="ARBA00022980"/>
    </source>
</evidence>
<dbReference type="SMART" id="SM00978">
    <property type="entry name" value="Tim44"/>
    <property type="match status" value="1"/>
</dbReference>
<name>A0ABM1I3F0_POLDO</name>
<dbReference type="PANTHER" id="PTHR28554">
    <property type="entry name" value="39S RIBOSOMAL PROTEIN L45, MITOCHONDRIAL"/>
    <property type="match status" value="1"/>
</dbReference>
<feature type="region of interest" description="Disordered" evidence="9">
    <location>
        <begin position="311"/>
        <end position="333"/>
    </location>
</feature>
<keyword evidence="3 12" id="KW-0689">Ribosomal protein</keyword>
<feature type="domain" description="Tim44-like" evidence="10">
    <location>
        <begin position="139"/>
        <end position="287"/>
    </location>
</feature>
<evidence type="ECO:0000256" key="6">
    <source>
        <dbReference type="ARBA" id="ARBA00038073"/>
    </source>
</evidence>
<evidence type="ECO:0000256" key="5">
    <source>
        <dbReference type="ARBA" id="ARBA00023274"/>
    </source>
</evidence>
<dbReference type="Proteomes" id="UP000694924">
    <property type="component" value="Unplaced"/>
</dbReference>
<keyword evidence="5" id="KW-0687">Ribonucleoprotein</keyword>
<evidence type="ECO:0000313" key="11">
    <source>
        <dbReference type="Proteomes" id="UP000694924"/>
    </source>
</evidence>
<protein>
    <recommendedName>
        <fullName evidence="7">Large ribosomal subunit protein mL45</fullName>
    </recommendedName>
    <alternativeName>
        <fullName evidence="8">39S ribosomal protein L45, mitochondrial</fullName>
    </alternativeName>
</protein>
<keyword evidence="4" id="KW-0496">Mitochondrion</keyword>
<comment type="subcellular location">
    <subcellularLocation>
        <location evidence="1">Mitochondrion</location>
    </subcellularLocation>
</comment>
<accession>A0ABM1I3F0</accession>
<dbReference type="InterPro" id="IPR007379">
    <property type="entry name" value="Tim44-like_dom"/>
</dbReference>
<evidence type="ECO:0000256" key="7">
    <source>
        <dbReference type="ARBA" id="ARBA00039448"/>
    </source>
</evidence>
<dbReference type="InterPro" id="IPR032710">
    <property type="entry name" value="NTF2-like_dom_sf"/>
</dbReference>
<gene>
    <name evidence="12" type="primary">LOC107065503</name>
</gene>
<sequence length="333" mass="39040">MMAKYILRPTCIFGKYVQNNSPVMLSLILYPQHSSNQIRYIRKHWNPKFKKERKEKVIKVDLPNFYETDKELLKEKRRSMLKQYGVFPQKQWMERPIFISCTPNVFESYVPPEGDGKFSTITKEGAKQKMTDVKMKGKSMMAIRKIKSFQDTFVLKDFPQEALDIYIKAHEALAAKDTEALREYVTENAYAKMLHNTMDKTIRWKYVQSLEPHRVVHARCNEILSKENVFGQLTLRIHSQQILAVYDRFGRLLKGSEILKKDVLEYIVFENHLANQYGKWRLHAKIIPTWMPPREVGEKTYIVQPENVTVPPSDLSTKSTDTKSTDNVETIVN</sequence>
<dbReference type="SUPFAM" id="SSF54427">
    <property type="entry name" value="NTF2-like"/>
    <property type="match status" value="1"/>
</dbReference>
<dbReference type="InterPro" id="IPR051975">
    <property type="entry name" value="mtLSU_mL45"/>
</dbReference>
<dbReference type="Gene3D" id="3.10.450.240">
    <property type="match status" value="1"/>
</dbReference>
<dbReference type="GO" id="GO:0005840">
    <property type="term" value="C:ribosome"/>
    <property type="evidence" value="ECO:0007669"/>
    <property type="project" value="UniProtKB-KW"/>
</dbReference>
<evidence type="ECO:0000313" key="12">
    <source>
        <dbReference type="RefSeq" id="XP_015174737.1"/>
    </source>
</evidence>
<evidence type="ECO:0000256" key="1">
    <source>
        <dbReference type="ARBA" id="ARBA00004173"/>
    </source>
</evidence>
<keyword evidence="11" id="KW-1185">Reference proteome</keyword>
<evidence type="ECO:0000256" key="8">
    <source>
        <dbReference type="ARBA" id="ARBA00043031"/>
    </source>
</evidence>
<proteinExistence type="inferred from homology"/>
<evidence type="ECO:0000259" key="10">
    <source>
        <dbReference type="SMART" id="SM00978"/>
    </source>
</evidence>
<dbReference type="RefSeq" id="XP_015174737.1">
    <property type="nucleotide sequence ID" value="XM_015319251.1"/>
</dbReference>
<organism evidence="11 12">
    <name type="scientific">Polistes dominula</name>
    <name type="common">European paper wasp</name>
    <name type="synonym">Vespa dominula</name>
    <dbReference type="NCBI Taxonomy" id="743375"/>
    <lineage>
        <taxon>Eukaryota</taxon>
        <taxon>Metazoa</taxon>
        <taxon>Ecdysozoa</taxon>
        <taxon>Arthropoda</taxon>
        <taxon>Hexapoda</taxon>
        <taxon>Insecta</taxon>
        <taxon>Pterygota</taxon>
        <taxon>Neoptera</taxon>
        <taxon>Endopterygota</taxon>
        <taxon>Hymenoptera</taxon>
        <taxon>Apocrita</taxon>
        <taxon>Aculeata</taxon>
        <taxon>Vespoidea</taxon>
        <taxon>Vespidae</taxon>
        <taxon>Polistinae</taxon>
        <taxon>Polistini</taxon>
        <taxon>Polistes</taxon>
    </lineage>
</organism>
<evidence type="ECO:0000256" key="4">
    <source>
        <dbReference type="ARBA" id="ARBA00023128"/>
    </source>
</evidence>
<reference evidence="12" key="1">
    <citation type="submission" date="2025-08" db="UniProtKB">
        <authorList>
            <consortium name="RefSeq"/>
        </authorList>
    </citation>
    <scope>IDENTIFICATION</scope>
    <source>
        <tissue evidence="12">Whole body</tissue>
    </source>
</reference>
<comment type="similarity">
    <text evidence="6">Belongs to the mitochondrion-specific ribosomal protein mL45 family.</text>
</comment>
<keyword evidence="2" id="KW-0809">Transit peptide</keyword>
<evidence type="ECO:0000256" key="9">
    <source>
        <dbReference type="SAM" id="MobiDB-lite"/>
    </source>
</evidence>
<dbReference type="GeneID" id="107065503"/>
<evidence type="ECO:0000256" key="2">
    <source>
        <dbReference type="ARBA" id="ARBA00022946"/>
    </source>
</evidence>